<name>A0A0E9Q613_ANGAN</name>
<dbReference type="AlphaFoldDB" id="A0A0E9Q613"/>
<dbReference type="EMBL" id="GBXM01100047">
    <property type="protein sequence ID" value="JAH08530.1"/>
    <property type="molecule type" value="Transcribed_RNA"/>
</dbReference>
<reference evidence="1" key="2">
    <citation type="journal article" date="2015" name="Fish Shellfish Immunol.">
        <title>Early steps in the European eel (Anguilla anguilla)-Vibrio vulnificus interaction in the gills: Role of the RtxA13 toxin.</title>
        <authorList>
            <person name="Callol A."/>
            <person name="Pajuelo D."/>
            <person name="Ebbesson L."/>
            <person name="Teles M."/>
            <person name="MacKenzie S."/>
            <person name="Amaro C."/>
        </authorList>
    </citation>
    <scope>NUCLEOTIDE SEQUENCE</scope>
</reference>
<protein>
    <submittedName>
        <fullName evidence="1">Uncharacterized protein</fullName>
    </submittedName>
</protein>
<proteinExistence type="predicted"/>
<organism evidence="1">
    <name type="scientific">Anguilla anguilla</name>
    <name type="common">European freshwater eel</name>
    <name type="synonym">Muraena anguilla</name>
    <dbReference type="NCBI Taxonomy" id="7936"/>
    <lineage>
        <taxon>Eukaryota</taxon>
        <taxon>Metazoa</taxon>
        <taxon>Chordata</taxon>
        <taxon>Craniata</taxon>
        <taxon>Vertebrata</taxon>
        <taxon>Euteleostomi</taxon>
        <taxon>Actinopterygii</taxon>
        <taxon>Neopterygii</taxon>
        <taxon>Teleostei</taxon>
        <taxon>Anguilliformes</taxon>
        <taxon>Anguillidae</taxon>
        <taxon>Anguilla</taxon>
    </lineage>
</organism>
<sequence>MSWGLRVPFQRFIFRLAESPTSEASCLRFCRAGGPVHTWL</sequence>
<accession>A0A0E9Q613</accession>
<reference evidence="1" key="1">
    <citation type="submission" date="2014-11" db="EMBL/GenBank/DDBJ databases">
        <authorList>
            <person name="Amaro Gonzalez C."/>
        </authorList>
    </citation>
    <scope>NUCLEOTIDE SEQUENCE</scope>
</reference>
<dbReference type="EMBL" id="GBXM01096271">
    <property type="protein sequence ID" value="JAH12306.1"/>
    <property type="molecule type" value="Transcribed_RNA"/>
</dbReference>
<evidence type="ECO:0000313" key="1">
    <source>
        <dbReference type="EMBL" id="JAH12306.1"/>
    </source>
</evidence>